<evidence type="ECO:0000256" key="5">
    <source>
        <dbReference type="ARBA" id="ARBA00022630"/>
    </source>
</evidence>
<evidence type="ECO:0000259" key="9">
    <source>
        <dbReference type="PROSITE" id="PS50902"/>
    </source>
</evidence>
<evidence type="ECO:0000256" key="4">
    <source>
        <dbReference type="ARBA" id="ARBA00022448"/>
    </source>
</evidence>
<dbReference type="InterPro" id="IPR050619">
    <property type="entry name" value="Flavodoxin"/>
</dbReference>
<comment type="function">
    <text evidence="8">Low-potential electron donor to a number of redox enzymes.</text>
</comment>
<dbReference type="PANTHER" id="PTHR42809:SF1">
    <property type="entry name" value="FLAVODOXIN 1"/>
    <property type="match status" value="1"/>
</dbReference>
<evidence type="ECO:0000256" key="6">
    <source>
        <dbReference type="ARBA" id="ARBA00022643"/>
    </source>
</evidence>
<dbReference type="NCBIfam" id="TIGR01753">
    <property type="entry name" value="flav_short"/>
    <property type="match status" value="1"/>
</dbReference>
<dbReference type="PRINTS" id="PR00369">
    <property type="entry name" value="FLAVODOXIN"/>
</dbReference>
<dbReference type="PROSITE" id="PS50902">
    <property type="entry name" value="FLAVODOXIN_LIKE"/>
    <property type="match status" value="1"/>
</dbReference>
<evidence type="ECO:0000313" key="10">
    <source>
        <dbReference type="EMBL" id="KAB1440790.1"/>
    </source>
</evidence>
<comment type="caution">
    <text evidence="10">The sequence shown here is derived from an EMBL/GenBank/DDBJ whole genome shotgun (WGS) entry which is preliminary data.</text>
</comment>
<comment type="similarity">
    <text evidence="2 8">Belongs to the flavodoxin family.</text>
</comment>
<comment type="cofactor">
    <cofactor evidence="1 8">
        <name>FMN</name>
        <dbReference type="ChEBI" id="CHEBI:58210"/>
    </cofactor>
</comment>
<dbReference type="PANTHER" id="PTHR42809">
    <property type="entry name" value="FLAVODOXIN 2"/>
    <property type="match status" value="1"/>
</dbReference>
<sequence length="149" mass="15950">MSKVLIVYGSTTGNTETTAEYIAGVFSERGFDVTLKSAEDVSAPELGNGDNVLTLLGSSTWGDDEIELQDDFIPLYEDMDNANLKDRKVSVFGCGDSSYTYFCGAVDAIEEKAEKLGATIVGDSLKIDGDPDRDEICDWAGKVADAVQA</sequence>
<dbReference type="InterPro" id="IPR001094">
    <property type="entry name" value="Flavdoxin-like"/>
</dbReference>
<dbReference type="InterPro" id="IPR001226">
    <property type="entry name" value="Flavodoxin_CS"/>
</dbReference>
<dbReference type="OrthoDB" id="9790745at2"/>
<keyword evidence="4 8" id="KW-0813">Transport</keyword>
<keyword evidence="5 8" id="KW-0285">Flavoprotein</keyword>
<reference evidence="10 11" key="1">
    <citation type="journal article" date="2017" name="Int. J. Syst. Evol. Microbiol.">
        <title>Desulfovibrio senegalensis sp. nov., a mesophilic sulfate reducer isolated from marine sediment.</title>
        <authorList>
            <person name="Thioye A."/>
            <person name="Gam Z.B.A."/>
            <person name="Mbengue M."/>
            <person name="Cayol J.L."/>
            <person name="Joseph-Bartoli M."/>
            <person name="Toure-Kane C."/>
            <person name="Labat M."/>
        </authorList>
    </citation>
    <scope>NUCLEOTIDE SEQUENCE [LARGE SCALE GENOMIC DNA]</scope>
    <source>
        <strain evidence="10 11">DSM 101509</strain>
    </source>
</reference>
<dbReference type="EMBL" id="WAIE01000006">
    <property type="protein sequence ID" value="KAB1440790.1"/>
    <property type="molecule type" value="Genomic_DNA"/>
</dbReference>
<evidence type="ECO:0000256" key="1">
    <source>
        <dbReference type="ARBA" id="ARBA00001917"/>
    </source>
</evidence>
<proteinExistence type="inferred from homology"/>
<evidence type="ECO:0000256" key="8">
    <source>
        <dbReference type="RuleBase" id="RU367037"/>
    </source>
</evidence>
<evidence type="ECO:0000256" key="7">
    <source>
        <dbReference type="ARBA" id="ARBA00022982"/>
    </source>
</evidence>
<keyword evidence="7 8" id="KW-0249">Electron transport</keyword>
<accession>A0A6N6N1Q6</accession>
<dbReference type="Gene3D" id="3.40.50.360">
    <property type="match status" value="1"/>
</dbReference>
<dbReference type="InterPro" id="IPR029039">
    <property type="entry name" value="Flavoprotein-like_sf"/>
</dbReference>
<dbReference type="GO" id="GO:0010181">
    <property type="term" value="F:FMN binding"/>
    <property type="evidence" value="ECO:0007669"/>
    <property type="project" value="UniProtKB-UniRule"/>
</dbReference>
<evidence type="ECO:0000313" key="11">
    <source>
        <dbReference type="Proteomes" id="UP000438699"/>
    </source>
</evidence>
<name>A0A6N6N1Q6_9BACT</name>
<evidence type="ECO:0000256" key="3">
    <source>
        <dbReference type="ARBA" id="ARBA00017869"/>
    </source>
</evidence>
<evidence type="ECO:0000256" key="2">
    <source>
        <dbReference type="ARBA" id="ARBA00005267"/>
    </source>
</evidence>
<protein>
    <recommendedName>
        <fullName evidence="3 8">Flavodoxin</fullName>
    </recommendedName>
</protein>
<keyword evidence="6 8" id="KW-0288">FMN</keyword>
<keyword evidence="11" id="KW-1185">Reference proteome</keyword>
<dbReference type="InterPro" id="IPR010087">
    <property type="entry name" value="Flav_short"/>
</dbReference>
<dbReference type="Proteomes" id="UP000438699">
    <property type="component" value="Unassembled WGS sequence"/>
</dbReference>
<dbReference type="GO" id="GO:0009055">
    <property type="term" value="F:electron transfer activity"/>
    <property type="evidence" value="ECO:0007669"/>
    <property type="project" value="UniProtKB-UniRule"/>
</dbReference>
<dbReference type="Pfam" id="PF00258">
    <property type="entry name" value="Flavodoxin_1"/>
    <property type="match status" value="1"/>
</dbReference>
<gene>
    <name evidence="10" type="ORF">F8A88_12625</name>
</gene>
<feature type="domain" description="Flavodoxin-like" evidence="9">
    <location>
        <begin position="4"/>
        <end position="144"/>
    </location>
</feature>
<organism evidence="10 11">
    <name type="scientific">Pseudodesulfovibrio senegalensis</name>
    <dbReference type="NCBI Taxonomy" id="1721087"/>
    <lineage>
        <taxon>Bacteria</taxon>
        <taxon>Pseudomonadati</taxon>
        <taxon>Thermodesulfobacteriota</taxon>
        <taxon>Desulfovibrionia</taxon>
        <taxon>Desulfovibrionales</taxon>
        <taxon>Desulfovibrionaceae</taxon>
    </lineage>
</organism>
<dbReference type="PROSITE" id="PS00201">
    <property type="entry name" value="FLAVODOXIN"/>
    <property type="match status" value="1"/>
</dbReference>
<dbReference type="SUPFAM" id="SSF52218">
    <property type="entry name" value="Flavoproteins"/>
    <property type="match status" value="1"/>
</dbReference>
<dbReference type="AlphaFoldDB" id="A0A6N6N1Q6"/>
<dbReference type="InterPro" id="IPR008254">
    <property type="entry name" value="Flavodoxin/NO_synth"/>
</dbReference>
<dbReference type="RefSeq" id="WP_151151534.1">
    <property type="nucleotide sequence ID" value="NZ_WAIE01000006.1"/>
</dbReference>